<evidence type="ECO:0000256" key="6">
    <source>
        <dbReference type="ARBA" id="ARBA00022833"/>
    </source>
</evidence>
<protein>
    <recommendedName>
        <fullName evidence="4">6-pyruvoyltetrahydropterin synthase</fullName>
        <ecNumber evidence="4">4.2.3.12</ecNumber>
    </recommendedName>
</protein>
<comment type="cofactor">
    <cofactor evidence="1">
        <name>Zn(2+)</name>
        <dbReference type="ChEBI" id="CHEBI:29105"/>
    </cofactor>
</comment>
<dbReference type="InterPro" id="IPR038418">
    <property type="entry name" value="6-PTP_synth/QueD_sf"/>
</dbReference>
<evidence type="ECO:0000256" key="7">
    <source>
        <dbReference type="ARBA" id="ARBA00023007"/>
    </source>
</evidence>
<evidence type="ECO:0000256" key="3">
    <source>
        <dbReference type="ARBA" id="ARBA00009164"/>
    </source>
</evidence>
<dbReference type="Proteomes" id="UP001152320">
    <property type="component" value="Chromosome 14"/>
</dbReference>
<dbReference type="EMBL" id="JAIZAY010000014">
    <property type="protein sequence ID" value="KAJ8029436.1"/>
    <property type="molecule type" value="Genomic_DNA"/>
</dbReference>
<evidence type="ECO:0000313" key="10">
    <source>
        <dbReference type="Proteomes" id="UP001152320"/>
    </source>
</evidence>
<proteinExistence type="inferred from homology"/>
<keyword evidence="5" id="KW-0479">Metal-binding</keyword>
<dbReference type="GO" id="GO:0003874">
    <property type="term" value="F:6-pyruvoyltetrahydropterin synthase activity"/>
    <property type="evidence" value="ECO:0007669"/>
    <property type="project" value="UniProtKB-EC"/>
</dbReference>
<evidence type="ECO:0000256" key="1">
    <source>
        <dbReference type="ARBA" id="ARBA00001947"/>
    </source>
</evidence>
<dbReference type="GO" id="GO:0005739">
    <property type="term" value="C:mitochondrion"/>
    <property type="evidence" value="ECO:0007669"/>
    <property type="project" value="TreeGrafter"/>
</dbReference>
<dbReference type="Gene3D" id="3.30.479.10">
    <property type="entry name" value="6-pyruvoyl tetrahydropterin synthase/QueD"/>
    <property type="match status" value="1"/>
</dbReference>
<organism evidence="9 10">
    <name type="scientific">Holothuria leucospilota</name>
    <name type="common">Black long sea cucumber</name>
    <name type="synonym">Mertensiothuria leucospilota</name>
    <dbReference type="NCBI Taxonomy" id="206669"/>
    <lineage>
        <taxon>Eukaryota</taxon>
        <taxon>Metazoa</taxon>
        <taxon>Echinodermata</taxon>
        <taxon>Eleutherozoa</taxon>
        <taxon>Echinozoa</taxon>
        <taxon>Holothuroidea</taxon>
        <taxon>Aspidochirotacea</taxon>
        <taxon>Aspidochirotida</taxon>
        <taxon>Holothuriidae</taxon>
        <taxon>Holothuria</taxon>
    </lineage>
</organism>
<sequence>MSGMFCNVLKFENEVKAAIQPMDHKNIDVDIPWFKERVSTMENISIYIWERMKDTMEDPDRLFEVTVQEREGSRVSYRGE</sequence>
<comment type="pathway">
    <text evidence="2">Cofactor biosynthesis; tetrahydrobiopterin biosynthesis; tetrahydrobiopterin from 7,8-dihydroneopterin triphosphate: step 1/3.</text>
</comment>
<dbReference type="AlphaFoldDB" id="A0A9Q1BMV7"/>
<dbReference type="EC" id="4.2.3.12" evidence="4"/>
<evidence type="ECO:0000256" key="8">
    <source>
        <dbReference type="ARBA" id="ARBA00023239"/>
    </source>
</evidence>
<dbReference type="InterPro" id="IPR007115">
    <property type="entry name" value="6-PTP_synth/QueD"/>
</dbReference>
<accession>A0A9Q1BMV7</accession>
<reference evidence="9" key="1">
    <citation type="submission" date="2021-10" db="EMBL/GenBank/DDBJ databases">
        <title>Tropical sea cucumber genome reveals ecological adaptation and Cuvierian tubules defense mechanism.</title>
        <authorList>
            <person name="Chen T."/>
        </authorList>
    </citation>
    <scope>NUCLEOTIDE SEQUENCE</scope>
    <source>
        <strain evidence="9">Nanhai2018</strain>
        <tissue evidence="9">Muscle</tissue>
    </source>
</reference>
<dbReference type="Pfam" id="PF01242">
    <property type="entry name" value="PTPS"/>
    <property type="match status" value="1"/>
</dbReference>
<dbReference type="SUPFAM" id="SSF55620">
    <property type="entry name" value="Tetrahydrobiopterin biosynthesis enzymes-like"/>
    <property type="match status" value="1"/>
</dbReference>
<dbReference type="PANTHER" id="PTHR12589:SF7">
    <property type="entry name" value="6-PYRUVOYL TETRAHYDROBIOPTERIN SYNTHASE"/>
    <property type="match status" value="1"/>
</dbReference>
<name>A0A9Q1BMV7_HOLLE</name>
<evidence type="ECO:0000313" key="9">
    <source>
        <dbReference type="EMBL" id="KAJ8029436.1"/>
    </source>
</evidence>
<dbReference type="GO" id="GO:0046872">
    <property type="term" value="F:metal ion binding"/>
    <property type="evidence" value="ECO:0007669"/>
    <property type="project" value="UniProtKB-KW"/>
</dbReference>
<comment type="caution">
    <text evidence="9">The sequence shown here is derived from an EMBL/GenBank/DDBJ whole genome shotgun (WGS) entry which is preliminary data.</text>
</comment>
<keyword evidence="8" id="KW-0456">Lyase</keyword>
<keyword evidence="6" id="KW-0862">Zinc</keyword>
<dbReference type="PANTHER" id="PTHR12589">
    <property type="entry name" value="PYRUVOYL TETRAHYDROBIOPTERIN SYNTHASE"/>
    <property type="match status" value="1"/>
</dbReference>
<dbReference type="OrthoDB" id="14045at2759"/>
<gene>
    <name evidence="9" type="ORF">HOLleu_28820</name>
</gene>
<dbReference type="GO" id="GO:0006729">
    <property type="term" value="P:tetrahydrobiopterin biosynthetic process"/>
    <property type="evidence" value="ECO:0007669"/>
    <property type="project" value="UniProtKB-KW"/>
</dbReference>
<evidence type="ECO:0000256" key="5">
    <source>
        <dbReference type="ARBA" id="ARBA00022723"/>
    </source>
</evidence>
<keyword evidence="7" id="KW-0783">Tetrahydrobiopterin biosynthesis</keyword>
<comment type="similarity">
    <text evidence="3">Belongs to the PTPS family.</text>
</comment>
<keyword evidence="10" id="KW-1185">Reference proteome</keyword>
<evidence type="ECO:0000256" key="4">
    <source>
        <dbReference type="ARBA" id="ARBA00013100"/>
    </source>
</evidence>
<evidence type="ECO:0000256" key="2">
    <source>
        <dbReference type="ARBA" id="ARBA00005126"/>
    </source>
</evidence>